<dbReference type="GO" id="GO:0046872">
    <property type="term" value="F:metal ion binding"/>
    <property type="evidence" value="ECO:0007669"/>
    <property type="project" value="UniProtKB-KW"/>
</dbReference>
<gene>
    <name evidence="7" type="ORF">PDUR_26690</name>
</gene>
<dbReference type="Gene3D" id="3.30.1490.330">
    <property type="match status" value="1"/>
</dbReference>
<name>A0A089HWC1_PAEDU</name>
<feature type="domain" description="Glutathionylspermidine synthase pre-ATP-grasp-like" evidence="6">
    <location>
        <begin position="22"/>
        <end position="394"/>
    </location>
</feature>
<keyword evidence="1" id="KW-0436">Ligase</keyword>
<dbReference type="OrthoDB" id="9765517at2"/>
<dbReference type="Pfam" id="PF03738">
    <property type="entry name" value="GSP_synth"/>
    <property type="match status" value="1"/>
</dbReference>
<keyword evidence="8" id="KW-1185">Reference proteome</keyword>
<dbReference type="GO" id="GO:0016874">
    <property type="term" value="F:ligase activity"/>
    <property type="evidence" value="ECO:0007669"/>
    <property type="project" value="UniProtKB-KW"/>
</dbReference>
<protein>
    <submittedName>
        <fullName evidence="7">Glutathionylspermidine synthase</fullName>
    </submittedName>
</protein>
<dbReference type="InterPro" id="IPR005494">
    <property type="entry name" value="GSPS_pre-ATP-grasp-like_dom"/>
</dbReference>
<evidence type="ECO:0000313" key="8">
    <source>
        <dbReference type="Proteomes" id="UP000029409"/>
    </source>
</evidence>
<dbReference type="InterPro" id="IPR016185">
    <property type="entry name" value="PreATP-grasp_dom_sf"/>
</dbReference>
<dbReference type="SUPFAM" id="SSF52440">
    <property type="entry name" value="PreATP-grasp domain"/>
    <property type="match status" value="1"/>
</dbReference>
<keyword evidence="3" id="KW-0547">Nucleotide-binding</keyword>
<dbReference type="EMBL" id="CP009288">
    <property type="protein sequence ID" value="AIQ15060.1"/>
    <property type="molecule type" value="Genomic_DNA"/>
</dbReference>
<dbReference type="STRING" id="44251.PDUR_26690"/>
<reference evidence="7 8" key="1">
    <citation type="submission" date="2014-08" db="EMBL/GenBank/DDBJ databases">
        <title>Comparative genomics of the Paenibacillus odorifer group.</title>
        <authorList>
            <person name="den Bakker H.C."/>
            <person name="Tsai Y.-C."/>
            <person name="Martin N."/>
            <person name="Korlach J."/>
            <person name="Wiedmann M."/>
        </authorList>
    </citation>
    <scope>NUCLEOTIDE SEQUENCE [LARGE SCALE GENOMIC DNA]</scope>
    <source>
        <strain evidence="7 8">DSM 1735</strain>
    </source>
</reference>
<evidence type="ECO:0000259" key="6">
    <source>
        <dbReference type="Pfam" id="PF03738"/>
    </source>
</evidence>
<dbReference type="AlphaFoldDB" id="A0A089HWC1"/>
<evidence type="ECO:0000256" key="5">
    <source>
        <dbReference type="ARBA" id="ARBA00022842"/>
    </source>
</evidence>
<sequence length="398" mass="44179">MTEPVFQWLEHSVEDRASKVEELGRLGFTWADLEDEEYWLDGVAVMRESIYRELEEASARLWAILDKAARYIYGRHDLYALLGIPEVLWEMLDTSPLPPPGLISRYARFDFAVDEGGSIKLLELNADTPTGYVEASIATPWVCRQTDIPTVNGRMPELVAAAWGEERPDTAACVDYGTHLEDSGTIEALVRHSGLDIEYADCLELTIDEGTVKDGKGRVINRMFALYPKEWMAVDEGGDALAYAVETGRLTLFNPPPSILLQSKGLIAVVWGMYELGFLFSGEEREAIAKYVLPTYNKPVFSGDFVSKSMFGREGGSVRMYDETGRLELEDEDGFDSSVLFPSVYQKRAELSRIQTSAGELHLLTGMFMINGQPCGLLGRGGGPITGNTSHFIAMGVR</sequence>
<dbReference type="SUPFAM" id="SSF56059">
    <property type="entry name" value="Glutathione synthetase ATP-binding domain-like"/>
    <property type="match status" value="1"/>
</dbReference>
<keyword evidence="4" id="KW-0067">ATP-binding</keyword>
<proteinExistence type="predicted"/>
<keyword evidence="2" id="KW-0479">Metal-binding</keyword>
<dbReference type="GO" id="GO:0005524">
    <property type="term" value="F:ATP binding"/>
    <property type="evidence" value="ECO:0007669"/>
    <property type="project" value="UniProtKB-KW"/>
</dbReference>
<dbReference type="Proteomes" id="UP000029409">
    <property type="component" value="Chromosome"/>
</dbReference>
<dbReference type="KEGG" id="pdu:PDUR_26690"/>
<accession>A0A089HWC1</accession>
<organism evidence="7 8">
    <name type="scientific">Paenibacillus durus</name>
    <name type="common">Paenibacillus azotofixans</name>
    <dbReference type="NCBI Taxonomy" id="44251"/>
    <lineage>
        <taxon>Bacteria</taxon>
        <taxon>Bacillati</taxon>
        <taxon>Bacillota</taxon>
        <taxon>Bacilli</taxon>
        <taxon>Bacillales</taxon>
        <taxon>Paenibacillaceae</taxon>
        <taxon>Paenibacillus</taxon>
    </lineage>
</organism>
<evidence type="ECO:0000256" key="3">
    <source>
        <dbReference type="ARBA" id="ARBA00022741"/>
    </source>
</evidence>
<evidence type="ECO:0000313" key="7">
    <source>
        <dbReference type="EMBL" id="AIQ15060.1"/>
    </source>
</evidence>
<evidence type="ECO:0000256" key="2">
    <source>
        <dbReference type="ARBA" id="ARBA00022723"/>
    </source>
</evidence>
<evidence type="ECO:0000256" key="4">
    <source>
        <dbReference type="ARBA" id="ARBA00022840"/>
    </source>
</evidence>
<evidence type="ECO:0000256" key="1">
    <source>
        <dbReference type="ARBA" id="ARBA00022598"/>
    </source>
</evidence>
<keyword evidence="5" id="KW-0460">Magnesium</keyword>
<dbReference type="eggNOG" id="COG0754">
    <property type="taxonomic scope" value="Bacteria"/>
</dbReference>
<dbReference type="RefSeq" id="WP_042208734.1">
    <property type="nucleotide sequence ID" value="NZ_CP009288.1"/>
</dbReference>